<dbReference type="PANTHER" id="PTHR34856:SF2">
    <property type="entry name" value="PROTEIN NRFD"/>
    <property type="match status" value="1"/>
</dbReference>
<dbReference type="PANTHER" id="PTHR34856">
    <property type="entry name" value="PROTEIN NRFD"/>
    <property type="match status" value="1"/>
</dbReference>
<feature type="transmembrane region" description="Helical" evidence="8">
    <location>
        <begin position="108"/>
        <end position="129"/>
    </location>
</feature>
<dbReference type="EMBL" id="JACMSE010000004">
    <property type="protein sequence ID" value="MBC2889221.1"/>
    <property type="molecule type" value="Genomic_DNA"/>
</dbReference>
<feature type="region of interest" description="Disordered" evidence="7">
    <location>
        <begin position="401"/>
        <end position="423"/>
    </location>
</feature>
<evidence type="ECO:0000313" key="9">
    <source>
        <dbReference type="EMBL" id="MBC2889221.1"/>
    </source>
</evidence>
<gene>
    <name evidence="9" type="primary">nrfD</name>
    <name evidence="9" type="ORF">H7313_07655</name>
</gene>
<dbReference type="Gene3D" id="1.20.1630.10">
    <property type="entry name" value="Formate dehydrogenase/DMSO reductase domain"/>
    <property type="match status" value="1"/>
</dbReference>
<keyword evidence="6 8" id="KW-0472">Membrane</keyword>
<accession>A0A842JFF9</accession>
<feature type="compositionally biased region" description="Low complexity" evidence="7">
    <location>
        <begin position="401"/>
        <end position="415"/>
    </location>
</feature>
<dbReference type="GO" id="GO:0005886">
    <property type="term" value="C:plasma membrane"/>
    <property type="evidence" value="ECO:0007669"/>
    <property type="project" value="UniProtKB-SubCell"/>
</dbReference>
<comment type="similarity">
    <text evidence="2">Belongs to the NrfD family.</text>
</comment>
<evidence type="ECO:0000256" key="5">
    <source>
        <dbReference type="ARBA" id="ARBA00022989"/>
    </source>
</evidence>
<evidence type="ECO:0000256" key="1">
    <source>
        <dbReference type="ARBA" id="ARBA00004651"/>
    </source>
</evidence>
<dbReference type="InterPro" id="IPR005614">
    <property type="entry name" value="NrfD-like"/>
</dbReference>
<reference evidence="9 10" key="1">
    <citation type="submission" date="2020-08" db="EMBL/GenBank/DDBJ databases">
        <authorList>
            <person name="Liu C."/>
            <person name="Sun Q."/>
        </authorList>
    </citation>
    <scope>NUCLEOTIDE SEQUENCE [LARGE SCALE GENOMIC DNA]</scope>
    <source>
        <strain evidence="9 10">N22</strain>
    </source>
</reference>
<dbReference type="InterPro" id="IPR052049">
    <property type="entry name" value="Electron_transfer_protein"/>
</dbReference>
<feature type="transmembrane region" description="Helical" evidence="8">
    <location>
        <begin position="141"/>
        <end position="164"/>
    </location>
</feature>
<feature type="transmembrane region" description="Helical" evidence="8">
    <location>
        <begin position="352"/>
        <end position="374"/>
    </location>
</feature>
<organism evidence="9 10">
    <name type="scientific">Gordonibacter massiliensis</name>
    <name type="common">ex Traore et al. 2017</name>
    <dbReference type="NCBI Taxonomy" id="1841863"/>
    <lineage>
        <taxon>Bacteria</taxon>
        <taxon>Bacillati</taxon>
        <taxon>Actinomycetota</taxon>
        <taxon>Coriobacteriia</taxon>
        <taxon>Eggerthellales</taxon>
        <taxon>Eggerthellaceae</taxon>
        <taxon>Gordonibacter</taxon>
    </lineage>
</organism>
<comment type="subcellular location">
    <subcellularLocation>
        <location evidence="1">Cell membrane</location>
        <topology evidence="1">Multi-pass membrane protein</topology>
    </subcellularLocation>
</comment>
<sequence length="423" mass="44054">MLAVLVLAGAGAYVWQFMGGLGVTGMSNGTSWGLYIACFMFFVGLSAGGLIVASSASIFHVKEYKKVALPAILVSLVCICIAGAFVLIDLGGIVRLLNLFASPNFMSPLLWDICVITTYLVINLVYLYFMTSKKPGAQDKVAIVSRFALPVAILVHSVTAWIFGLQIARAGWYSTIMAPLFVASAMDSGLALLLLGLLWMNRAKVFATSKKLIANLAGLLAVCIAVDGYMVGCEILTMAYPGTEHGMEELAALFTGATAPFFWTEVIVGVIIPFCILVFAKNRRRMGLVALASAGVVVGVFCKRVWLLFTSFLYPNVAGAPGLITGSSSSHGAAGMDAWAVTSSYAPTLPELMIVVGMFALGVLAFLVLTKLFLSYDPAPALADDVAAGLAPADAAPTVGGAPAAAGCAPSVPAGKTTPAPAK</sequence>
<feature type="transmembrane region" description="Helical" evidence="8">
    <location>
        <begin position="176"/>
        <end position="200"/>
    </location>
</feature>
<feature type="transmembrane region" description="Helical" evidence="8">
    <location>
        <begin position="212"/>
        <end position="240"/>
    </location>
</feature>
<protein>
    <submittedName>
        <fullName evidence="9">Polysulfide reductase NrfD</fullName>
    </submittedName>
</protein>
<evidence type="ECO:0000256" key="8">
    <source>
        <dbReference type="SAM" id="Phobius"/>
    </source>
</evidence>
<evidence type="ECO:0000256" key="4">
    <source>
        <dbReference type="ARBA" id="ARBA00022692"/>
    </source>
</evidence>
<evidence type="ECO:0000256" key="7">
    <source>
        <dbReference type="SAM" id="MobiDB-lite"/>
    </source>
</evidence>
<evidence type="ECO:0000256" key="6">
    <source>
        <dbReference type="ARBA" id="ARBA00023136"/>
    </source>
</evidence>
<dbReference type="RefSeq" id="WP_185905144.1">
    <property type="nucleotide sequence ID" value="NZ_JACMSE010000004.1"/>
</dbReference>
<feature type="transmembrane region" description="Helical" evidence="8">
    <location>
        <begin position="287"/>
        <end position="306"/>
    </location>
</feature>
<dbReference type="Pfam" id="PF03916">
    <property type="entry name" value="NrfD"/>
    <property type="match status" value="1"/>
</dbReference>
<evidence type="ECO:0000313" key="10">
    <source>
        <dbReference type="Proteomes" id="UP000587396"/>
    </source>
</evidence>
<dbReference type="Proteomes" id="UP000587396">
    <property type="component" value="Unassembled WGS sequence"/>
</dbReference>
<keyword evidence="5 8" id="KW-1133">Transmembrane helix</keyword>
<keyword evidence="10" id="KW-1185">Reference proteome</keyword>
<keyword evidence="4 8" id="KW-0812">Transmembrane</keyword>
<proteinExistence type="inferred from homology"/>
<name>A0A842JFF9_9ACTN</name>
<feature type="transmembrane region" description="Helical" evidence="8">
    <location>
        <begin position="260"/>
        <end position="280"/>
    </location>
</feature>
<comment type="caution">
    <text evidence="9">The sequence shown here is derived from an EMBL/GenBank/DDBJ whole genome shotgun (WGS) entry which is preliminary data.</text>
</comment>
<evidence type="ECO:0000256" key="3">
    <source>
        <dbReference type="ARBA" id="ARBA00022475"/>
    </source>
</evidence>
<keyword evidence="3" id="KW-1003">Cell membrane</keyword>
<evidence type="ECO:0000256" key="2">
    <source>
        <dbReference type="ARBA" id="ARBA00008929"/>
    </source>
</evidence>
<feature type="transmembrane region" description="Helical" evidence="8">
    <location>
        <begin position="32"/>
        <end position="55"/>
    </location>
</feature>
<dbReference type="AlphaFoldDB" id="A0A842JFF9"/>
<feature type="transmembrane region" description="Helical" evidence="8">
    <location>
        <begin position="67"/>
        <end position="88"/>
    </location>
</feature>